<dbReference type="RefSeq" id="WP_131867238.1">
    <property type="nucleotide sequence ID" value="NZ_SMCR01000011.1"/>
</dbReference>
<dbReference type="CDD" id="cd00093">
    <property type="entry name" value="HTH_XRE"/>
    <property type="match status" value="1"/>
</dbReference>
<dbReference type="InterPro" id="IPR013096">
    <property type="entry name" value="Cupin_2"/>
</dbReference>
<sequence>MTNPPYSEADSRAQIAQTLKERRRELAISLQTLSTLSGVSVSMISRTERGEVTPSSSVLSRLVNALDLNFATLMGQKTADDIVVITEDEQPVFLDKKNHFTRRCLSPMLPGRGIDMVKVNLGGHCGSGDLVGHTRPVEEYIYLLRGELEVTVGEQKNVLLPGDSMYYSAGVKHGFFNPKAEECEFILVIDAKQK</sequence>
<dbReference type="GO" id="GO:0003677">
    <property type="term" value="F:DNA binding"/>
    <property type="evidence" value="ECO:0007669"/>
    <property type="project" value="UniProtKB-KW"/>
</dbReference>
<name>A0A4V2W3N6_9GAMM</name>
<dbReference type="SMART" id="SM00530">
    <property type="entry name" value="HTH_XRE"/>
    <property type="match status" value="1"/>
</dbReference>
<dbReference type="PANTHER" id="PTHR46797">
    <property type="entry name" value="HTH-TYPE TRANSCRIPTIONAL REGULATOR"/>
    <property type="match status" value="1"/>
</dbReference>
<evidence type="ECO:0000313" key="3">
    <source>
        <dbReference type="EMBL" id="TCV92659.1"/>
    </source>
</evidence>
<evidence type="ECO:0000313" key="4">
    <source>
        <dbReference type="Proteomes" id="UP000295719"/>
    </source>
</evidence>
<keyword evidence="4" id="KW-1185">Reference proteome</keyword>
<reference evidence="3 4" key="1">
    <citation type="submission" date="2019-03" db="EMBL/GenBank/DDBJ databases">
        <title>Genomic Encyclopedia of Type Strains, Phase IV (KMG-IV): sequencing the most valuable type-strain genomes for metagenomic binning, comparative biology and taxonomic classification.</title>
        <authorList>
            <person name="Goeker M."/>
        </authorList>
    </citation>
    <scope>NUCLEOTIDE SEQUENCE [LARGE SCALE GENOMIC DNA]</scope>
    <source>
        <strain evidence="3 4">DSM 19580</strain>
    </source>
</reference>
<dbReference type="OrthoDB" id="73827at2"/>
<dbReference type="Gene3D" id="1.10.260.40">
    <property type="entry name" value="lambda repressor-like DNA-binding domains"/>
    <property type="match status" value="1"/>
</dbReference>
<dbReference type="Gene3D" id="2.60.120.10">
    <property type="entry name" value="Jelly Rolls"/>
    <property type="match status" value="1"/>
</dbReference>
<dbReference type="Pfam" id="PF07883">
    <property type="entry name" value="Cupin_2"/>
    <property type="match status" value="1"/>
</dbReference>
<organism evidence="3 4">
    <name type="scientific">Biostraticola tofi</name>
    <dbReference type="NCBI Taxonomy" id="466109"/>
    <lineage>
        <taxon>Bacteria</taxon>
        <taxon>Pseudomonadati</taxon>
        <taxon>Pseudomonadota</taxon>
        <taxon>Gammaproteobacteria</taxon>
        <taxon>Enterobacterales</taxon>
        <taxon>Bruguierivoracaceae</taxon>
        <taxon>Biostraticola</taxon>
    </lineage>
</organism>
<dbReference type="SUPFAM" id="SSF47413">
    <property type="entry name" value="lambda repressor-like DNA-binding domains"/>
    <property type="match status" value="1"/>
</dbReference>
<protein>
    <submittedName>
        <fullName evidence="3">XRE family transcriptional regulator</fullName>
    </submittedName>
</protein>
<dbReference type="Pfam" id="PF01381">
    <property type="entry name" value="HTH_3"/>
    <property type="match status" value="1"/>
</dbReference>
<dbReference type="InterPro" id="IPR014710">
    <property type="entry name" value="RmlC-like_jellyroll"/>
</dbReference>
<dbReference type="InterPro" id="IPR001387">
    <property type="entry name" value="Cro/C1-type_HTH"/>
</dbReference>
<dbReference type="CDD" id="cd02209">
    <property type="entry name" value="cupin_XRE_C"/>
    <property type="match status" value="1"/>
</dbReference>
<dbReference type="InterPro" id="IPR011051">
    <property type="entry name" value="RmlC_Cupin_sf"/>
</dbReference>
<gene>
    <name evidence="3" type="ORF">EDC52_111108</name>
</gene>
<feature type="domain" description="HTH cro/C1-type" evidence="2">
    <location>
        <begin position="19"/>
        <end position="73"/>
    </location>
</feature>
<evidence type="ECO:0000259" key="2">
    <source>
        <dbReference type="PROSITE" id="PS50943"/>
    </source>
</evidence>
<dbReference type="Proteomes" id="UP000295719">
    <property type="component" value="Unassembled WGS sequence"/>
</dbReference>
<comment type="caution">
    <text evidence="3">The sequence shown here is derived from an EMBL/GenBank/DDBJ whole genome shotgun (WGS) entry which is preliminary data.</text>
</comment>
<dbReference type="SUPFAM" id="SSF51182">
    <property type="entry name" value="RmlC-like cupins"/>
    <property type="match status" value="1"/>
</dbReference>
<dbReference type="InterPro" id="IPR010982">
    <property type="entry name" value="Lambda_DNA-bd_dom_sf"/>
</dbReference>
<keyword evidence="1" id="KW-0238">DNA-binding</keyword>
<dbReference type="InterPro" id="IPR050807">
    <property type="entry name" value="TransReg_Diox_bact_type"/>
</dbReference>
<evidence type="ECO:0000256" key="1">
    <source>
        <dbReference type="ARBA" id="ARBA00023125"/>
    </source>
</evidence>
<dbReference type="PROSITE" id="PS50943">
    <property type="entry name" value="HTH_CROC1"/>
    <property type="match status" value="1"/>
</dbReference>
<dbReference type="EMBL" id="SMCR01000011">
    <property type="protein sequence ID" value="TCV92659.1"/>
    <property type="molecule type" value="Genomic_DNA"/>
</dbReference>
<dbReference type="GO" id="GO:0003700">
    <property type="term" value="F:DNA-binding transcription factor activity"/>
    <property type="evidence" value="ECO:0007669"/>
    <property type="project" value="TreeGrafter"/>
</dbReference>
<dbReference type="GO" id="GO:0005829">
    <property type="term" value="C:cytosol"/>
    <property type="evidence" value="ECO:0007669"/>
    <property type="project" value="TreeGrafter"/>
</dbReference>
<dbReference type="AlphaFoldDB" id="A0A4V2W3N6"/>
<proteinExistence type="predicted"/>
<dbReference type="PANTHER" id="PTHR46797:SF10">
    <property type="entry name" value="BLR1115 PROTEIN"/>
    <property type="match status" value="1"/>
</dbReference>
<accession>A0A4V2W3N6</accession>